<proteinExistence type="predicted"/>
<evidence type="ECO:0000313" key="4">
    <source>
        <dbReference type="Proteomes" id="UP000078561"/>
    </source>
</evidence>
<dbReference type="PANTHER" id="PTHR45125:SF3">
    <property type="entry name" value="NO-APICAL-MERISTEM-ASSOCIATED CARBOXY-TERMINAL DOMAIN PROTEIN"/>
    <property type="match status" value="1"/>
</dbReference>
<feature type="region of interest" description="Disordered" evidence="1">
    <location>
        <begin position="192"/>
        <end position="237"/>
    </location>
</feature>
<keyword evidence="4" id="KW-1185">Reference proteome</keyword>
<feature type="compositionally biased region" description="Polar residues" evidence="1">
    <location>
        <begin position="1"/>
        <end position="10"/>
    </location>
</feature>
<sequence>MNNAINTSNIPTATPTPTTALISDNSNNNNNNNNPTILVESDPAEKTPTRASKFTEEEDIQLCKSFLAVSFDFITTSDQTSKTLWDRIYTDYNNRIHDDLKGVRASIALSNRWNNVINPRCSYFSRCLTQVKNAPDSGSNDRLHEREAKRLFYIGKKKTYHFTMMQCFRILSVHPKWMERYVNKPTTKPRAAVPSFAGFSSDGPSSDGPSSDGPFNDTMTRPIGPTQARALARKRSDGDDDTLAEFREYIKQSNLDRNRLLKEKLEFQKNQLRAKERTDAEFIRIKKTKIAIQIMTSDVSSITNALNRQWFEDLQASVRDGSFFLPITTNDSTTDDSTTNDPTSDVE</sequence>
<evidence type="ECO:0000313" key="3">
    <source>
        <dbReference type="EMBL" id="SAM04507.1"/>
    </source>
</evidence>
<accession>A0A168QER0</accession>
<organism evidence="3">
    <name type="scientific">Absidia glauca</name>
    <name type="common">Pin mould</name>
    <dbReference type="NCBI Taxonomy" id="4829"/>
    <lineage>
        <taxon>Eukaryota</taxon>
        <taxon>Fungi</taxon>
        <taxon>Fungi incertae sedis</taxon>
        <taxon>Mucoromycota</taxon>
        <taxon>Mucoromycotina</taxon>
        <taxon>Mucoromycetes</taxon>
        <taxon>Mucorales</taxon>
        <taxon>Cunninghamellaceae</taxon>
        <taxon>Absidia</taxon>
    </lineage>
</organism>
<feature type="region of interest" description="Disordered" evidence="1">
    <location>
        <begin position="328"/>
        <end position="347"/>
    </location>
</feature>
<name>A0A168QER0_ABSGL</name>
<gene>
    <name evidence="3" type="primary">ABSGL_10371.1 scaffold 11921</name>
</gene>
<evidence type="ECO:0000256" key="1">
    <source>
        <dbReference type="SAM" id="MobiDB-lite"/>
    </source>
</evidence>
<feature type="domain" description="No apical meristem-associated C-terminal" evidence="2">
    <location>
        <begin position="161"/>
        <end position="316"/>
    </location>
</feature>
<dbReference type="OrthoDB" id="7763131at2759"/>
<feature type="compositionally biased region" description="Low complexity" evidence="1">
    <location>
        <begin position="194"/>
        <end position="215"/>
    </location>
</feature>
<dbReference type="Proteomes" id="UP000078561">
    <property type="component" value="Unassembled WGS sequence"/>
</dbReference>
<dbReference type="EMBL" id="LT554386">
    <property type="protein sequence ID" value="SAM04507.1"/>
    <property type="molecule type" value="Genomic_DNA"/>
</dbReference>
<feature type="compositionally biased region" description="Low complexity" evidence="1">
    <location>
        <begin position="11"/>
        <end position="34"/>
    </location>
</feature>
<reference evidence="3" key="1">
    <citation type="submission" date="2016-04" db="EMBL/GenBank/DDBJ databases">
        <authorList>
            <person name="Evans L.H."/>
            <person name="Alamgir A."/>
            <person name="Owens N."/>
            <person name="Weber N.D."/>
            <person name="Virtaneva K."/>
            <person name="Barbian K."/>
            <person name="Babar A."/>
            <person name="Rosenke K."/>
        </authorList>
    </citation>
    <scope>NUCLEOTIDE SEQUENCE [LARGE SCALE GENOMIC DNA]</scope>
    <source>
        <strain evidence="3">CBS 101.48</strain>
    </source>
</reference>
<dbReference type="AlphaFoldDB" id="A0A168QER0"/>
<evidence type="ECO:0000259" key="2">
    <source>
        <dbReference type="Pfam" id="PF14303"/>
    </source>
</evidence>
<dbReference type="InterPro" id="IPR029466">
    <property type="entry name" value="NAM-associated_C"/>
</dbReference>
<dbReference type="Pfam" id="PF14303">
    <property type="entry name" value="NAM-associated"/>
    <property type="match status" value="1"/>
</dbReference>
<dbReference type="OMA" id="CERIMTT"/>
<dbReference type="InParanoid" id="A0A168QER0"/>
<feature type="region of interest" description="Disordered" evidence="1">
    <location>
        <begin position="1"/>
        <end position="53"/>
    </location>
</feature>
<protein>
    <recommendedName>
        <fullName evidence="2">No apical meristem-associated C-terminal domain-containing protein</fullName>
    </recommendedName>
</protein>
<dbReference type="PANTHER" id="PTHR45125">
    <property type="entry name" value="F21J9.4-RELATED"/>
    <property type="match status" value="1"/>
</dbReference>